<dbReference type="Gene3D" id="3.30.70.270">
    <property type="match status" value="2"/>
</dbReference>
<protein>
    <submittedName>
        <fullName evidence="11">Retrovirus-related Pol polyprotein from transposon.6</fullName>
    </submittedName>
</protein>
<dbReference type="CDD" id="cd01647">
    <property type="entry name" value="RT_LTR"/>
    <property type="match status" value="1"/>
</dbReference>
<feature type="domain" description="Reverse transcriptase" evidence="8">
    <location>
        <begin position="729"/>
        <end position="838"/>
    </location>
</feature>
<dbReference type="InterPro" id="IPR043128">
    <property type="entry name" value="Rev_trsase/Diguanyl_cyclase"/>
</dbReference>
<evidence type="ECO:0000256" key="7">
    <source>
        <dbReference type="SAM" id="MobiDB-lite"/>
    </source>
</evidence>
<gene>
    <name evidence="11" type="ORF">Sradi_5683200</name>
</gene>
<evidence type="ECO:0000259" key="10">
    <source>
        <dbReference type="Pfam" id="PF17917"/>
    </source>
</evidence>
<evidence type="ECO:0000259" key="8">
    <source>
        <dbReference type="Pfam" id="PF00078"/>
    </source>
</evidence>
<evidence type="ECO:0000259" key="9">
    <source>
        <dbReference type="Pfam" id="PF03732"/>
    </source>
</evidence>
<dbReference type="Gene3D" id="3.10.10.10">
    <property type="entry name" value="HIV Type 1 Reverse Transcriptase, subunit A, domain 1"/>
    <property type="match status" value="1"/>
</dbReference>
<evidence type="ECO:0000256" key="1">
    <source>
        <dbReference type="ARBA" id="ARBA00022679"/>
    </source>
</evidence>
<evidence type="ECO:0000256" key="3">
    <source>
        <dbReference type="ARBA" id="ARBA00022722"/>
    </source>
</evidence>
<evidence type="ECO:0000313" key="11">
    <source>
        <dbReference type="EMBL" id="KAL0312839.1"/>
    </source>
</evidence>
<dbReference type="EMBL" id="JACGWJ010000026">
    <property type="protein sequence ID" value="KAL0312839.1"/>
    <property type="molecule type" value="Genomic_DNA"/>
</dbReference>
<dbReference type="Pfam" id="PF03732">
    <property type="entry name" value="Retrotrans_gag"/>
    <property type="match status" value="1"/>
</dbReference>
<sequence length="1043" mass="118470">MAANNRRSIKELNAPNSDQQPLCITFTDTEDNFELKSGLIHLLPSFHGLAGEDPHKHLKEFHVVCAGMKPHGITDEQLFLRAFPFSLKDKAKDWLYYLPSGSIETWADMKQQFLQRFFPASRATHLRKEIYGIRQSNGESLYEYWERFKALVASYPHHQFTESLLIQYFYEGLSGMDRRMVDAASGGSLIDKTPEEAQHLISTMAENYRQYGYHTERGVSIVNEVSTNDLANKVSELTVLVHQMVAGQRQEVTVCGICSNPGHPTDACPSLQEGTMPNVNAIGGFPGQPQRRYDPHSNFYNPGWRDHPNFSYRNHGEQSKPQPLSFNRPNPAPQAPPQAPNSGMSLEDIVKSLAVTTQQFQQKAEVGLQETKAGLQETKTANPRENVSAMTLRSGKELQPTESMPTKTKGEEEIRDDIISHTDKVTSNSVPPLSSNTCALPFPYRMSKSKEEEHAREILDTFKKVEINIPLLDAIKQIPKYAKFLKELCTNKRKLKDKERIIFGKNVSAVINRKLPEKCKDPDGNRGLRQLCISFVGRPFMKTAKTKIDVDEGTLSVEIGGEIVKFNIAEAMKYPNELHALYQVDIIDSVVNDVVEDELVGTELDLIMDMDESDGEDDLVESISEAPKLELKPLPEHLKYIYLGDEETLPAIISSKLSKEHEERLVTLLREHRTAIGWTLADIRGISPAMCMHRIYLEDNTKPSREPQRRLNPTLKEVVMKEILKLHDAGYYQIAIAQEDQEKTTFTCPFGTFAFRRMPFGLCNAPGTFQRCMMSIFSEYIEKCIEVFMDDFTVYGGSFDECLSHLAKVLRRCVETNLVLNFEKCHFMVDQGIVLGHIVSPRGIEVDKAKVDLIVNLPYPTNVREIRSFLGHAGFYRRFIKDFAKIAQPLSRLLQKEVNFVFGGDCQEAFDELKRALTSAPIIQPPDWSIPFEIMCDASNYAVGAVLGQRIEKTHHVIYYASKTLDSAQCNYSTTEKELLAIVFALDKFRSYLLGSKIVVFSDHAALKHLLSKKESKPRLIRWILLLQEFDVTIKDRKDPRIW</sequence>
<feature type="compositionally biased region" description="Basic and acidic residues" evidence="7">
    <location>
        <begin position="304"/>
        <end position="318"/>
    </location>
</feature>
<feature type="region of interest" description="Disordered" evidence="7">
    <location>
        <begin position="283"/>
        <end position="344"/>
    </location>
</feature>
<keyword evidence="4" id="KW-0255">Endonuclease</keyword>
<evidence type="ECO:0000256" key="6">
    <source>
        <dbReference type="ARBA" id="ARBA00022918"/>
    </source>
</evidence>
<organism evidence="11">
    <name type="scientific">Sesamum radiatum</name>
    <name type="common">Black benniseed</name>
    <dbReference type="NCBI Taxonomy" id="300843"/>
    <lineage>
        <taxon>Eukaryota</taxon>
        <taxon>Viridiplantae</taxon>
        <taxon>Streptophyta</taxon>
        <taxon>Embryophyta</taxon>
        <taxon>Tracheophyta</taxon>
        <taxon>Spermatophyta</taxon>
        <taxon>Magnoliopsida</taxon>
        <taxon>eudicotyledons</taxon>
        <taxon>Gunneridae</taxon>
        <taxon>Pentapetalae</taxon>
        <taxon>asterids</taxon>
        <taxon>lamiids</taxon>
        <taxon>Lamiales</taxon>
        <taxon>Pedaliaceae</taxon>
        <taxon>Sesamum</taxon>
    </lineage>
</organism>
<proteinExistence type="predicted"/>
<evidence type="ECO:0000256" key="4">
    <source>
        <dbReference type="ARBA" id="ARBA00022759"/>
    </source>
</evidence>
<accession>A0AAW2L0E6</accession>
<dbReference type="InterPro" id="IPR000477">
    <property type="entry name" value="RT_dom"/>
</dbReference>
<evidence type="ECO:0000256" key="5">
    <source>
        <dbReference type="ARBA" id="ARBA00022801"/>
    </source>
</evidence>
<keyword evidence="5" id="KW-0378">Hydrolase</keyword>
<dbReference type="Pfam" id="PF00078">
    <property type="entry name" value="RVT_1"/>
    <property type="match status" value="1"/>
</dbReference>
<evidence type="ECO:0000256" key="2">
    <source>
        <dbReference type="ARBA" id="ARBA00022695"/>
    </source>
</evidence>
<dbReference type="FunFam" id="3.10.20.370:FF:000001">
    <property type="entry name" value="Retrovirus-related Pol polyprotein from transposon 17.6-like protein"/>
    <property type="match status" value="1"/>
</dbReference>
<dbReference type="InterPro" id="IPR005162">
    <property type="entry name" value="Retrotrans_gag_dom"/>
</dbReference>
<dbReference type="GO" id="GO:0004519">
    <property type="term" value="F:endonuclease activity"/>
    <property type="evidence" value="ECO:0007669"/>
    <property type="project" value="UniProtKB-KW"/>
</dbReference>
<dbReference type="PANTHER" id="PTHR37984:SF5">
    <property type="entry name" value="PROTEIN NYNRIN-LIKE"/>
    <property type="match status" value="1"/>
</dbReference>
<dbReference type="AlphaFoldDB" id="A0AAW2L0E6"/>
<dbReference type="CDD" id="cd09274">
    <property type="entry name" value="RNase_HI_RT_Ty3"/>
    <property type="match status" value="1"/>
</dbReference>
<feature type="domain" description="Reverse transcriptase RNase H-like" evidence="10">
    <location>
        <begin position="928"/>
        <end position="1030"/>
    </location>
</feature>
<dbReference type="GO" id="GO:0016787">
    <property type="term" value="F:hydrolase activity"/>
    <property type="evidence" value="ECO:0007669"/>
    <property type="project" value="UniProtKB-KW"/>
</dbReference>
<dbReference type="InterPro" id="IPR041373">
    <property type="entry name" value="RT_RNaseH"/>
</dbReference>
<feature type="compositionally biased region" description="Polar residues" evidence="7">
    <location>
        <begin position="319"/>
        <end position="328"/>
    </location>
</feature>
<dbReference type="InterPro" id="IPR043502">
    <property type="entry name" value="DNA/RNA_pol_sf"/>
</dbReference>
<keyword evidence="3" id="KW-0540">Nuclease</keyword>
<feature type="compositionally biased region" description="Pro residues" evidence="7">
    <location>
        <begin position="330"/>
        <end position="339"/>
    </location>
</feature>
<dbReference type="SUPFAM" id="SSF56672">
    <property type="entry name" value="DNA/RNA polymerases"/>
    <property type="match status" value="1"/>
</dbReference>
<feature type="domain" description="Retrotransposon gag" evidence="9">
    <location>
        <begin position="82"/>
        <end position="174"/>
    </location>
</feature>
<reference evidence="11" key="1">
    <citation type="submission" date="2020-06" db="EMBL/GenBank/DDBJ databases">
        <authorList>
            <person name="Li T."/>
            <person name="Hu X."/>
            <person name="Zhang T."/>
            <person name="Song X."/>
            <person name="Zhang H."/>
            <person name="Dai N."/>
            <person name="Sheng W."/>
            <person name="Hou X."/>
            <person name="Wei L."/>
        </authorList>
    </citation>
    <scope>NUCLEOTIDE SEQUENCE</scope>
    <source>
        <strain evidence="11">G02</strain>
        <tissue evidence="11">Leaf</tissue>
    </source>
</reference>
<keyword evidence="2" id="KW-0548">Nucleotidyltransferase</keyword>
<dbReference type="FunFam" id="3.30.70.270:FF:000020">
    <property type="entry name" value="Transposon Tf2-6 polyprotein-like Protein"/>
    <property type="match status" value="1"/>
</dbReference>
<keyword evidence="1" id="KW-0808">Transferase</keyword>
<dbReference type="Pfam" id="PF17917">
    <property type="entry name" value="RT_RNaseH"/>
    <property type="match status" value="1"/>
</dbReference>
<name>A0AAW2L0E6_SESRA</name>
<keyword evidence="6" id="KW-0695">RNA-directed DNA polymerase</keyword>
<comment type="caution">
    <text evidence="11">The sequence shown here is derived from an EMBL/GenBank/DDBJ whole genome shotgun (WGS) entry which is preliminary data.</text>
</comment>
<dbReference type="GO" id="GO:0003964">
    <property type="term" value="F:RNA-directed DNA polymerase activity"/>
    <property type="evidence" value="ECO:0007669"/>
    <property type="project" value="UniProtKB-KW"/>
</dbReference>
<reference evidence="11" key="2">
    <citation type="journal article" date="2024" name="Plant">
        <title>Genomic evolution and insights into agronomic trait innovations of Sesamum species.</title>
        <authorList>
            <person name="Miao H."/>
            <person name="Wang L."/>
            <person name="Qu L."/>
            <person name="Liu H."/>
            <person name="Sun Y."/>
            <person name="Le M."/>
            <person name="Wang Q."/>
            <person name="Wei S."/>
            <person name="Zheng Y."/>
            <person name="Lin W."/>
            <person name="Duan Y."/>
            <person name="Cao H."/>
            <person name="Xiong S."/>
            <person name="Wang X."/>
            <person name="Wei L."/>
            <person name="Li C."/>
            <person name="Ma Q."/>
            <person name="Ju M."/>
            <person name="Zhao R."/>
            <person name="Li G."/>
            <person name="Mu C."/>
            <person name="Tian Q."/>
            <person name="Mei H."/>
            <person name="Zhang T."/>
            <person name="Gao T."/>
            <person name="Zhang H."/>
        </authorList>
    </citation>
    <scope>NUCLEOTIDE SEQUENCE</scope>
    <source>
        <strain evidence="11">G02</strain>
    </source>
</reference>
<dbReference type="InterPro" id="IPR050951">
    <property type="entry name" value="Retrovirus_Pol_polyprotein"/>
</dbReference>
<dbReference type="PANTHER" id="PTHR37984">
    <property type="entry name" value="PROTEIN CBG26694"/>
    <property type="match status" value="1"/>
</dbReference>